<comment type="subcellular location">
    <subcellularLocation>
        <location evidence="1">Cell membrane</location>
        <topology evidence="1">Multi-pass membrane protein</topology>
    </subcellularLocation>
</comment>
<dbReference type="Gene3D" id="1.10.3730.20">
    <property type="match status" value="1"/>
</dbReference>
<protein>
    <submittedName>
        <fullName evidence="9">DMT family transporter</fullName>
    </submittedName>
</protein>
<feature type="transmembrane region" description="Helical" evidence="7">
    <location>
        <begin position="98"/>
        <end position="118"/>
    </location>
</feature>
<dbReference type="InterPro" id="IPR050638">
    <property type="entry name" value="AA-Vitamin_Transporters"/>
</dbReference>
<feature type="transmembrane region" description="Helical" evidence="7">
    <location>
        <begin position="69"/>
        <end position="86"/>
    </location>
</feature>
<dbReference type="PANTHER" id="PTHR32322:SF18">
    <property type="entry name" value="S-ADENOSYLMETHIONINE_S-ADENOSYLHOMOCYSTEINE TRANSPORTER"/>
    <property type="match status" value="1"/>
</dbReference>
<evidence type="ECO:0000313" key="9">
    <source>
        <dbReference type="EMBL" id="MFL0248041.1"/>
    </source>
</evidence>
<feature type="transmembrane region" description="Helical" evidence="7">
    <location>
        <begin position="279"/>
        <end position="296"/>
    </location>
</feature>
<name>A0ABW8T6W8_9CLOT</name>
<feature type="transmembrane region" description="Helical" evidence="7">
    <location>
        <begin position="185"/>
        <end position="207"/>
    </location>
</feature>
<feature type="transmembrane region" description="Helical" evidence="7">
    <location>
        <begin position="7"/>
        <end position="27"/>
    </location>
</feature>
<feature type="transmembrane region" description="Helical" evidence="7">
    <location>
        <begin position="127"/>
        <end position="147"/>
    </location>
</feature>
<keyword evidence="4 7" id="KW-0812">Transmembrane</keyword>
<feature type="transmembrane region" description="Helical" evidence="7">
    <location>
        <begin position="254"/>
        <end position="273"/>
    </location>
</feature>
<evidence type="ECO:0000256" key="7">
    <source>
        <dbReference type="SAM" id="Phobius"/>
    </source>
</evidence>
<reference evidence="9 10" key="1">
    <citation type="submission" date="2024-11" db="EMBL/GenBank/DDBJ databases">
        <authorList>
            <person name="Heng Y.C."/>
            <person name="Lim A.C.H."/>
            <person name="Lee J.K.Y."/>
            <person name="Kittelmann S."/>
        </authorList>
    </citation>
    <scope>NUCLEOTIDE SEQUENCE [LARGE SCALE GENOMIC DNA]</scope>
    <source>
        <strain evidence="9 10">WILCCON 0185</strain>
    </source>
</reference>
<dbReference type="InterPro" id="IPR037185">
    <property type="entry name" value="EmrE-like"/>
</dbReference>
<evidence type="ECO:0000256" key="5">
    <source>
        <dbReference type="ARBA" id="ARBA00022989"/>
    </source>
</evidence>
<dbReference type="Pfam" id="PF00892">
    <property type="entry name" value="EamA"/>
    <property type="match status" value="2"/>
</dbReference>
<keyword evidence="6 7" id="KW-0472">Membrane</keyword>
<comment type="caution">
    <text evidence="9">The sequence shown here is derived from an EMBL/GenBank/DDBJ whole genome shotgun (WGS) entry which is preliminary data.</text>
</comment>
<comment type="similarity">
    <text evidence="2">Belongs to the EamA transporter family.</text>
</comment>
<feature type="transmembrane region" description="Helical" evidence="7">
    <location>
        <begin position="153"/>
        <end position="173"/>
    </location>
</feature>
<evidence type="ECO:0000313" key="10">
    <source>
        <dbReference type="Proteomes" id="UP001623591"/>
    </source>
</evidence>
<proteinExistence type="inferred from homology"/>
<feature type="domain" description="EamA" evidence="8">
    <location>
        <begin position="10"/>
        <end position="141"/>
    </location>
</feature>
<evidence type="ECO:0000256" key="3">
    <source>
        <dbReference type="ARBA" id="ARBA00022475"/>
    </source>
</evidence>
<sequence length="300" mass="32858">MSNKGKILPYLAAIISSMIFGLSFLFTKRALSVATPISIVAFRFLIAFLVMSVLIIFKIIKVNYKNKPLGLIALLSLFEPVIYFIFETYGLQRTASSLGGLMISLIPIAVTILGIYFLQEKPTMKQTIFIIASVIGVAIIGMMNSSGDTGSSLFGMLLMIGAVMSAAFFSIISRKISKQFNAFEITYFMMISGAVSFNGLSIIMHLVNKDISSYFKPLTSFTFLTSVIYLGIVSSIIAYFLLNYSLAKLQASKATVFSNISTIVSILAGVIFLNESFRIYHLVGSALILIGVWGTSRFSK</sequence>
<evidence type="ECO:0000256" key="1">
    <source>
        <dbReference type="ARBA" id="ARBA00004651"/>
    </source>
</evidence>
<dbReference type="Proteomes" id="UP001623591">
    <property type="component" value="Unassembled WGS sequence"/>
</dbReference>
<dbReference type="RefSeq" id="WP_406770472.1">
    <property type="nucleotide sequence ID" value="NZ_JBJHZZ010000012.1"/>
</dbReference>
<keyword evidence="3" id="KW-1003">Cell membrane</keyword>
<gene>
    <name evidence="9" type="ORF">ACJDUG_13815</name>
</gene>
<feature type="domain" description="EamA" evidence="8">
    <location>
        <begin position="154"/>
        <end position="296"/>
    </location>
</feature>
<evidence type="ECO:0000256" key="6">
    <source>
        <dbReference type="ARBA" id="ARBA00023136"/>
    </source>
</evidence>
<evidence type="ECO:0000256" key="2">
    <source>
        <dbReference type="ARBA" id="ARBA00007362"/>
    </source>
</evidence>
<keyword evidence="5 7" id="KW-1133">Transmembrane helix</keyword>
<accession>A0ABW8T6W8</accession>
<dbReference type="PANTHER" id="PTHR32322">
    <property type="entry name" value="INNER MEMBRANE TRANSPORTER"/>
    <property type="match status" value="1"/>
</dbReference>
<feature type="transmembrane region" description="Helical" evidence="7">
    <location>
        <begin position="219"/>
        <end position="242"/>
    </location>
</feature>
<evidence type="ECO:0000256" key="4">
    <source>
        <dbReference type="ARBA" id="ARBA00022692"/>
    </source>
</evidence>
<keyword evidence="10" id="KW-1185">Reference proteome</keyword>
<feature type="transmembrane region" description="Helical" evidence="7">
    <location>
        <begin position="33"/>
        <end position="57"/>
    </location>
</feature>
<organism evidence="9 10">
    <name type="scientific">Candidatus Clostridium stratigraminis</name>
    <dbReference type="NCBI Taxonomy" id="3381661"/>
    <lineage>
        <taxon>Bacteria</taxon>
        <taxon>Bacillati</taxon>
        <taxon>Bacillota</taxon>
        <taxon>Clostridia</taxon>
        <taxon>Eubacteriales</taxon>
        <taxon>Clostridiaceae</taxon>
        <taxon>Clostridium</taxon>
    </lineage>
</organism>
<dbReference type="SUPFAM" id="SSF103481">
    <property type="entry name" value="Multidrug resistance efflux transporter EmrE"/>
    <property type="match status" value="2"/>
</dbReference>
<dbReference type="EMBL" id="JBJHZZ010000012">
    <property type="protein sequence ID" value="MFL0248041.1"/>
    <property type="molecule type" value="Genomic_DNA"/>
</dbReference>
<evidence type="ECO:0000259" key="8">
    <source>
        <dbReference type="Pfam" id="PF00892"/>
    </source>
</evidence>
<dbReference type="InterPro" id="IPR000620">
    <property type="entry name" value="EamA_dom"/>
</dbReference>